<dbReference type="InterPro" id="IPR023562">
    <property type="entry name" value="ClpP/TepA"/>
</dbReference>
<feature type="region of interest" description="Disordered" evidence="7">
    <location>
        <begin position="236"/>
        <end position="264"/>
    </location>
</feature>
<evidence type="ECO:0000256" key="3">
    <source>
        <dbReference type="ARBA" id="ARBA00022670"/>
    </source>
</evidence>
<keyword evidence="5" id="KW-0720">Serine protease</keyword>
<protein>
    <recommendedName>
        <fullName evidence="6">ATP-dependent Clp protease proteolytic subunit</fullName>
    </recommendedName>
</protein>
<dbReference type="InterPro" id="IPR029045">
    <property type="entry name" value="ClpP/crotonase-like_dom_sf"/>
</dbReference>
<evidence type="ECO:0000256" key="5">
    <source>
        <dbReference type="ARBA" id="ARBA00022825"/>
    </source>
</evidence>
<keyword evidence="3" id="KW-0645">Protease</keyword>
<comment type="similarity">
    <text evidence="1 6">Belongs to the peptidase S14 family.</text>
</comment>
<evidence type="ECO:0000256" key="4">
    <source>
        <dbReference type="ARBA" id="ARBA00022801"/>
    </source>
</evidence>
<gene>
    <name evidence="8" type="ORF">HHT355_1395</name>
</gene>
<dbReference type="PANTHER" id="PTHR10381:SF70">
    <property type="entry name" value="ATP-DEPENDENT CLP PROTEASE PROTEOLYTIC SUBUNIT"/>
    <property type="match status" value="1"/>
</dbReference>
<dbReference type="InterPro" id="IPR001907">
    <property type="entry name" value="ClpP"/>
</dbReference>
<dbReference type="GO" id="GO:0006515">
    <property type="term" value="P:protein quality control for misfolded or incompletely synthesized proteins"/>
    <property type="evidence" value="ECO:0007669"/>
    <property type="project" value="TreeGrafter"/>
</dbReference>
<evidence type="ECO:0000313" key="8">
    <source>
        <dbReference type="EMBL" id="CRZ34596.1"/>
    </source>
</evidence>
<reference evidence="8 9" key="1">
    <citation type="submission" date="2015-06" db="EMBL/GenBank/DDBJ databases">
        <authorList>
            <person name="Wibberg Daniel"/>
        </authorList>
    </citation>
    <scope>NUCLEOTIDE SEQUENCE [LARGE SCALE GENOMIC DNA]</scope>
    <source>
        <strain evidence="8 9">T3/55T</strain>
    </source>
</reference>
<dbReference type="Pfam" id="PF00574">
    <property type="entry name" value="CLP_protease"/>
    <property type="match status" value="1"/>
</dbReference>
<dbReference type="CDD" id="cd07016">
    <property type="entry name" value="S14_ClpP_1"/>
    <property type="match status" value="1"/>
</dbReference>
<dbReference type="GO" id="GO:0051117">
    <property type="term" value="F:ATPase binding"/>
    <property type="evidence" value="ECO:0007669"/>
    <property type="project" value="TreeGrafter"/>
</dbReference>
<name>A0A0H5SII2_HERHM</name>
<evidence type="ECO:0000256" key="2">
    <source>
        <dbReference type="ARBA" id="ARBA00022490"/>
    </source>
</evidence>
<feature type="compositionally biased region" description="Basic and acidic residues" evidence="7">
    <location>
        <begin position="239"/>
        <end position="264"/>
    </location>
</feature>
<keyword evidence="4" id="KW-0378">Hydrolase</keyword>
<dbReference type="NCBIfam" id="NF045542">
    <property type="entry name" value="Clp_rel_HeadMat"/>
    <property type="match status" value="1"/>
</dbReference>
<dbReference type="GO" id="GO:0009368">
    <property type="term" value="C:endopeptidase Clp complex"/>
    <property type="evidence" value="ECO:0007669"/>
    <property type="project" value="TreeGrafter"/>
</dbReference>
<dbReference type="EMBL" id="CVTD020000015">
    <property type="protein sequence ID" value="CRZ34596.1"/>
    <property type="molecule type" value="Genomic_DNA"/>
</dbReference>
<dbReference type="SUPFAM" id="SSF52096">
    <property type="entry name" value="ClpP/crotonase"/>
    <property type="match status" value="1"/>
</dbReference>
<dbReference type="Gene3D" id="3.90.226.10">
    <property type="entry name" value="2-enoyl-CoA Hydratase, Chain A, domain 1"/>
    <property type="match status" value="1"/>
</dbReference>
<dbReference type="GO" id="GO:0004252">
    <property type="term" value="F:serine-type endopeptidase activity"/>
    <property type="evidence" value="ECO:0007669"/>
    <property type="project" value="InterPro"/>
</dbReference>
<evidence type="ECO:0000313" key="9">
    <source>
        <dbReference type="Proteomes" id="UP000236497"/>
    </source>
</evidence>
<dbReference type="PRINTS" id="PR00127">
    <property type="entry name" value="CLPPROTEASEP"/>
</dbReference>
<dbReference type="Proteomes" id="UP000236497">
    <property type="component" value="Unassembled WGS sequence"/>
</dbReference>
<sequence>MNKYYALLTNGNEADVYIFGDITSWEWYDNDVSSYTLSKELQELSPDIETINVHINSYGGEVAEGLAIYNLLKNHKAKVRTIVDGFACSIASVIFMAGDERIMNNASMLFIHNAWTTVSGNANELRKEADDLEKITQAAVNAYMAHVNITEDRLKELLDNESWLLPDEALEMGFATSIISENITNKAAASARKALFDLFKNKNKPAKIISFNSDLTVTNLEEIKDIVKQALEEINASAKEPDKAPKPEQKPVENKTKKLFESLF</sequence>
<dbReference type="GO" id="GO:0004176">
    <property type="term" value="F:ATP-dependent peptidase activity"/>
    <property type="evidence" value="ECO:0007669"/>
    <property type="project" value="InterPro"/>
</dbReference>
<keyword evidence="9" id="KW-1185">Reference proteome</keyword>
<evidence type="ECO:0000256" key="1">
    <source>
        <dbReference type="ARBA" id="ARBA00007039"/>
    </source>
</evidence>
<accession>A0A0H5SII2</accession>
<keyword evidence="2" id="KW-0963">Cytoplasm</keyword>
<evidence type="ECO:0000256" key="6">
    <source>
        <dbReference type="RuleBase" id="RU003567"/>
    </source>
</evidence>
<proteinExistence type="inferred from homology"/>
<evidence type="ECO:0000256" key="7">
    <source>
        <dbReference type="SAM" id="MobiDB-lite"/>
    </source>
</evidence>
<organism evidence="8 9">
    <name type="scientific">Herbinix hemicellulosilytica</name>
    <dbReference type="NCBI Taxonomy" id="1564487"/>
    <lineage>
        <taxon>Bacteria</taxon>
        <taxon>Bacillati</taxon>
        <taxon>Bacillota</taxon>
        <taxon>Clostridia</taxon>
        <taxon>Lachnospirales</taxon>
        <taxon>Lachnospiraceae</taxon>
        <taxon>Herbinix</taxon>
    </lineage>
</organism>
<dbReference type="AlphaFoldDB" id="A0A0H5SII2"/>
<dbReference type="PANTHER" id="PTHR10381">
    <property type="entry name" value="ATP-DEPENDENT CLP PROTEASE PROTEOLYTIC SUBUNIT"/>
    <property type="match status" value="1"/>
</dbReference>